<comment type="caution">
    <text evidence="2">The sequence shown here is derived from an EMBL/GenBank/DDBJ whole genome shotgun (WGS) entry which is preliminary data.</text>
</comment>
<evidence type="ECO:0000313" key="3">
    <source>
        <dbReference type="Proteomes" id="UP000625711"/>
    </source>
</evidence>
<sequence>MTTTFRFFDGTPDSPKNNRQSRRYPSSCPPLAAVVHLFGCHRVRSLLSSYGDGRPQPPLLINDTFSSYCSSNDAEEQCA</sequence>
<protein>
    <submittedName>
        <fullName evidence="2">Uncharacterized protein</fullName>
    </submittedName>
</protein>
<evidence type="ECO:0000313" key="2">
    <source>
        <dbReference type="EMBL" id="KAF7280159.1"/>
    </source>
</evidence>
<feature type="region of interest" description="Disordered" evidence="1">
    <location>
        <begin position="1"/>
        <end position="25"/>
    </location>
</feature>
<proteinExistence type="predicted"/>
<dbReference type="AlphaFoldDB" id="A0A834IHU0"/>
<reference evidence="2" key="1">
    <citation type="submission" date="2020-08" db="EMBL/GenBank/DDBJ databases">
        <title>Genome sequencing and assembly of the red palm weevil Rhynchophorus ferrugineus.</title>
        <authorList>
            <person name="Dias G.B."/>
            <person name="Bergman C.M."/>
            <person name="Manee M."/>
        </authorList>
    </citation>
    <scope>NUCLEOTIDE SEQUENCE</scope>
    <source>
        <strain evidence="2">AA-2017</strain>
        <tissue evidence="2">Whole larva</tissue>
    </source>
</reference>
<gene>
    <name evidence="2" type="ORF">GWI33_006335</name>
</gene>
<evidence type="ECO:0000256" key="1">
    <source>
        <dbReference type="SAM" id="MobiDB-lite"/>
    </source>
</evidence>
<organism evidence="2 3">
    <name type="scientific">Rhynchophorus ferrugineus</name>
    <name type="common">Red palm weevil</name>
    <name type="synonym">Curculio ferrugineus</name>
    <dbReference type="NCBI Taxonomy" id="354439"/>
    <lineage>
        <taxon>Eukaryota</taxon>
        <taxon>Metazoa</taxon>
        <taxon>Ecdysozoa</taxon>
        <taxon>Arthropoda</taxon>
        <taxon>Hexapoda</taxon>
        <taxon>Insecta</taxon>
        <taxon>Pterygota</taxon>
        <taxon>Neoptera</taxon>
        <taxon>Endopterygota</taxon>
        <taxon>Coleoptera</taxon>
        <taxon>Polyphaga</taxon>
        <taxon>Cucujiformia</taxon>
        <taxon>Curculionidae</taxon>
        <taxon>Dryophthorinae</taxon>
        <taxon>Rhynchophorus</taxon>
    </lineage>
</organism>
<keyword evidence="3" id="KW-1185">Reference proteome</keyword>
<accession>A0A834IHU0</accession>
<dbReference type="EMBL" id="JAACXV010000318">
    <property type="protein sequence ID" value="KAF7280159.1"/>
    <property type="molecule type" value="Genomic_DNA"/>
</dbReference>
<name>A0A834IHU0_RHYFE</name>
<dbReference type="Proteomes" id="UP000625711">
    <property type="component" value="Unassembled WGS sequence"/>
</dbReference>